<comment type="caution">
    <text evidence="10">Lacks conserved residue(s) required for the propagation of feature annotation.</text>
</comment>
<reference evidence="15" key="1">
    <citation type="submission" date="2016-10" db="EMBL/GenBank/DDBJ databases">
        <authorList>
            <person name="Varghese N."/>
            <person name="Submissions S."/>
        </authorList>
    </citation>
    <scope>NUCLEOTIDE SEQUENCE [LARGE SCALE GENOMIC DNA]</scope>
    <source>
        <strain evidence="15">DSM 3669</strain>
    </source>
</reference>
<keyword evidence="15" id="KW-1185">Reference proteome</keyword>
<dbReference type="InterPro" id="IPR018022">
    <property type="entry name" value="IPT"/>
</dbReference>
<organism evidence="14 15">
    <name type="scientific">Desulfoscipio geothermicus DSM 3669</name>
    <dbReference type="NCBI Taxonomy" id="1121426"/>
    <lineage>
        <taxon>Bacteria</taxon>
        <taxon>Bacillati</taxon>
        <taxon>Bacillota</taxon>
        <taxon>Clostridia</taxon>
        <taxon>Eubacteriales</taxon>
        <taxon>Desulfallaceae</taxon>
        <taxon>Desulfoscipio</taxon>
    </lineage>
</organism>
<proteinExistence type="inferred from homology"/>
<dbReference type="PANTHER" id="PTHR11088">
    <property type="entry name" value="TRNA DIMETHYLALLYLTRANSFERASE"/>
    <property type="match status" value="1"/>
</dbReference>
<dbReference type="EC" id="2.5.1.75" evidence="10"/>
<feature type="site" description="Interaction with substrate tRNA" evidence="10">
    <location>
        <position position="377"/>
    </location>
</feature>
<protein>
    <recommendedName>
        <fullName evidence="10">tRNA dimethylallyltransferase</fullName>
        <ecNumber evidence="10">2.5.1.75</ecNumber>
    </recommendedName>
    <alternativeName>
        <fullName evidence="10">Dimethylallyl diphosphate:tRNA dimethylallyltransferase</fullName>
        <shortName evidence="10">DMAPP:tRNA dimethylallyltransferase</shortName>
        <shortName evidence="10">DMATase</shortName>
    </alternativeName>
    <alternativeName>
        <fullName evidence="10">Isopentenyl-diphosphate:tRNA isopentenyltransferase</fullName>
        <shortName evidence="10">IPP transferase</shortName>
        <shortName evidence="10">IPPT</shortName>
        <shortName evidence="10">IPTase</shortName>
    </alternativeName>
</protein>
<evidence type="ECO:0000313" key="15">
    <source>
        <dbReference type="Proteomes" id="UP000199584"/>
    </source>
</evidence>
<evidence type="ECO:0000256" key="9">
    <source>
        <dbReference type="ARBA" id="ARBA00049563"/>
    </source>
</evidence>
<keyword evidence="4 10" id="KW-0808">Transferase</keyword>
<dbReference type="GO" id="GO:0052381">
    <property type="term" value="F:tRNA dimethylallyltransferase activity"/>
    <property type="evidence" value="ECO:0007669"/>
    <property type="project" value="UniProtKB-UniRule"/>
</dbReference>
<evidence type="ECO:0000256" key="2">
    <source>
        <dbReference type="ARBA" id="ARBA00003213"/>
    </source>
</evidence>
<feature type="region of interest" description="Interaction with substrate tRNA" evidence="10">
    <location>
        <begin position="311"/>
        <end position="314"/>
    </location>
</feature>
<keyword evidence="7 10" id="KW-0067">ATP-binding</keyword>
<evidence type="ECO:0000256" key="11">
    <source>
        <dbReference type="RuleBase" id="RU003783"/>
    </source>
</evidence>
<keyword evidence="8 10" id="KW-0460">Magnesium</keyword>
<dbReference type="GO" id="GO:0008990">
    <property type="term" value="F:rRNA (guanine-N2-)-methyltransferase activity"/>
    <property type="evidence" value="ECO:0007669"/>
    <property type="project" value="InterPro"/>
</dbReference>
<dbReference type="Gene3D" id="1.10.20.140">
    <property type="match status" value="1"/>
</dbReference>
<evidence type="ECO:0000256" key="5">
    <source>
        <dbReference type="ARBA" id="ARBA00022694"/>
    </source>
</evidence>
<evidence type="ECO:0000256" key="4">
    <source>
        <dbReference type="ARBA" id="ARBA00022679"/>
    </source>
</evidence>
<comment type="function">
    <text evidence="2 10 12">Catalyzes the transfer of a dimethylallyl group onto the adenine at position 37 in tRNAs that read codons beginning with uridine, leading to the formation of N6-(dimethylallyl)adenosine (i(6)A).</text>
</comment>
<dbReference type="RefSeq" id="WP_131820630.1">
    <property type="nucleotide sequence ID" value="NZ_FOYM01000013.1"/>
</dbReference>
<dbReference type="GO" id="GO:0005524">
    <property type="term" value="F:ATP binding"/>
    <property type="evidence" value="ECO:0007669"/>
    <property type="project" value="UniProtKB-UniRule"/>
</dbReference>
<keyword evidence="5 10" id="KW-0819">tRNA processing</keyword>
<dbReference type="AlphaFoldDB" id="A0A1I6DL39"/>
<dbReference type="InterPro" id="IPR029063">
    <property type="entry name" value="SAM-dependent_MTases_sf"/>
</dbReference>
<evidence type="ECO:0000313" key="14">
    <source>
        <dbReference type="EMBL" id="SFR06097.1"/>
    </source>
</evidence>
<name>A0A1I6DL39_9FIRM</name>
<dbReference type="InterPro" id="IPR007536">
    <property type="entry name" value="16SrRNA_methylTrfase_J"/>
</dbReference>
<accession>A0A1I6DL39</accession>
<dbReference type="InterPro" id="IPR027417">
    <property type="entry name" value="P-loop_NTPase"/>
</dbReference>
<dbReference type="HAMAP" id="MF_00185">
    <property type="entry name" value="IPP_trans"/>
    <property type="match status" value="1"/>
</dbReference>
<evidence type="ECO:0000256" key="7">
    <source>
        <dbReference type="ARBA" id="ARBA00022840"/>
    </source>
</evidence>
<dbReference type="Pfam" id="PF01715">
    <property type="entry name" value="IPPT"/>
    <property type="match status" value="1"/>
</dbReference>
<feature type="binding site" evidence="10">
    <location>
        <begin position="288"/>
        <end position="293"/>
    </location>
    <ligand>
        <name>substrate</name>
    </ligand>
</feature>
<sequence>MAGWDKLPGIVTTSLKARGEQLALAARISAQTGLPLVPRGKKAVEELAGEWNAVHVIVVKAGKVACITGQYEFFFHPGMSALRIKEIKSGKNDTMINAMNLQPGQRLLDCTLGLGSDAIVASYVLGKEGVVVGLESSPIVAAIVRHGMQTYRKAAREVLDAMQRVVVQNEDHRRLLEVLPDNRYDVVYFDPMFRLPQMKSSGINAFRPLADHRPLTPEIITQAMRVAARRVVVKDSKRGSVLHKLGFNRFEGGGKRAGDIWHYDQGRLTGDIMNTREKIPLLIIAGPTATGKTAVAVRVAQHLAGEVVSADSMQIYRYMNIGTAKPTVAEMGGVPHHLIDVVDPDADFTVANFQALARQAIQDIHQRGKLPLLVGGTGFYIDAVIYNYDFSAAAANEELRAHYKHLAEQKGNDAVHDELRQVDPETAARIHVNDLKRTIRALEIYYQTGVKGAMFREKNKVAYPGYDILFGGLYYERDKLYKRIEARVDRMVAEGLVREVRGLLDAGYHRGLVSMQGLGYKEIIGFLNNEYSLAEAVHMLKRNTRRFAKRQLTWFKRYSNIKWIDMEKYDTIDSVAGVIEEYVAAQFPNR</sequence>
<dbReference type="NCBIfam" id="TIGR00174">
    <property type="entry name" value="miaA"/>
    <property type="match status" value="1"/>
</dbReference>
<feature type="binding site" evidence="10">
    <location>
        <begin position="286"/>
        <end position="293"/>
    </location>
    <ligand>
        <name>ATP</name>
        <dbReference type="ChEBI" id="CHEBI:30616"/>
    </ligand>
</feature>
<evidence type="ECO:0000256" key="10">
    <source>
        <dbReference type="HAMAP-Rule" id="MF_00185"/>
    </source>
</evidence>
<keyword evidence="6 10" id="KW-0547">Nucleotide-binding</keyword>
<dbReference type="Gene3D" id="3.40.50.300">
    <property type="entry name" value="P-loop containing nucleotide triphosphate hydrolases"/>
    <property type="match status" value="1"/>
</dbReference>
<evidence type="ECO:0000256" key="6">
    <source>
        <dbReference type="ARBA" id="ARBA00022741"/>
    </source>
</evidence>
<feature type="site" description="Interaction with substrate tRNA" evidence="10">
    <location>
        <position position="400"/>
    </location>
</feature>
<dbReference type="PANTHER" id="PTHR11088:SF60">
    <property type="entry name" value="TRNA DIMETHYLALLYLTRANSFERASE"/>
    <property type="match status" value="1"/>
</dbReference>
<evidence type="ECO:0000256" key="1">
    <source>
        <dbReference type="ARBA" id="ARBA00001946"/>
    </source>
</evidence>
<dbReference type="InterPro" id="IPR039657">
    <property type="entry name" value="Dimethylallyltransferase"/>
</dbReference>
<evidence type="ECO:0000256" key="3">
    <source>
        <dbReference type="ARBA" id="ARBA00005842"/>
    </source>
</evidence>
<dbReference type="SUPFAM" id="SSF52540">
    <property type="entry name" value="P-loop containing nucleoside triphosphate hydrolases"/>
    <property type="match status" value="1"/>
</dbReference>
<evidence type="ECO:0000256" key="13">
    <source>
        <dbReference type="RuleBase" id="RU003785"/>
    </source>
</evidence>
<dbReference type="OrthoDB" id="9776390at2"/>
<comment type="subunit">
    <text evidence="10">Monomer.</text>
</comment>
<comment type="catalytic activity">
    <reaction evidence="9 10 11">
        <text>adenosine(37) in tRNA + dimethylallyl diphosphate = N(6)-dimethylallyladenosine(37) in tRNA + diphosphate</text>
        <dbReference type="Rhea" id="RHEA:26482"/>
        <dbReference type="Rhea" id="RHEA-COMP:10162"/>
        <dbReference type="Rhea" id="RHEA-COMP:10375"/>
        <dbReference type="ChEBI" id="CHEBI:33019"/>
        <dbReference type="ChEBI" id="CHEBI:57623"/>
        <dbReference type="ChEBI" id="CHEBI:74411"/>
        <dbReference type="ChEBI" id="CHEBI:74415"/>
        <dbReference type="EC" id="2.5.1.75"/>
    </reaction>
</comment>
<dbReference type="GO" id="GO:0006400">
    <property type="term" value="P:tRNA modification"/>
    <property type="evidence" value="ECO:0007669"/>
    <property type="project" value="TreeGrafter"/>
</dbReference>
<dbReference type="Pfam" id="PF04445">
    <property type="entry name" value="SAM_MT"/>
    <property type="match status" value="1"/>
</dbReference>
<evidence type="ECO:0000256" key="8">
    <source>
        <dbReference type="ARBA" id="ARBA00022842"/>
    </source>
</evidence>
<dbReference type="Gene3D" id="3.40.50.150">
    <property type="entry name" value="Vaccinia Virus protein VP39"/>
    <property type="match status" value="1"/>
</dbReference>
<gene>
    <name evidence="10" type="primary">miaA</name>
    <name evidence="14" type="ORF">SAMN05660706_1137</name>
</gene>
<dbReference type="Proteomes" id="UP000199584">
    <property type="component" value="Unassembled WGS sequence"/>
</dbReference>
<dbReference type="EMBL" id="FOYM01000013">
    <property type="protein sequence ID" value="SFR06097.1"/>
    <property type="molecule type" value="Genomic_DNA"/>
</dbReference>
<evidence type="ECO:0000256" key="12">
    <source>
        <dbReference type="RuleBase" id="RU003784"/>
    </source>
</evidence>
<comment type="similarity">
    <text evidence="3 10 13">Belongs to the IPP transferase family.</text>
</comment>
<comment type="cofactor">
    <cofactor evidence="1 10">
        <name>Mg(2+)</name>
        <dbReference type="ChEBI" id="CHEBI:18420"/>
    </cofactor>
</comment>
<dbReference type="SUPFAM" id="SSF53335">
    <property type="entry name" value="S-adenosyl-L-methionine-dependent methyltransferases"/>
    <property type="match status" value="1"/>
</dbReference>
<dbReference type="STRING" id="39060.SAMN05660706_1137"/>